<evidence type="ECO:0000256" key="2">
    <source>
        <dbReference type="ARBA" id="ARBA00022989"/>
    </source>
</evidence>
<feature type="transmembrane region" description="Helical" evidence="4">
    <location>
        <begin position="139"/>
        <end position="156"/>
    </location>
</feature>
<sequence length="491" mass="54563">MQLAIISAFLSSNRACVEPMSLPIPAEETSSNDGRRTARCRWLRDTLKRSQQEAVASSAMTATSDNFFNAFAIFMGATLGQMAWVSGLPQLFGALSQLLSVWLASHFARKGFIAFCAALQALVVLSMGALAAFRPEHGVWLFIALAALYHGFINLIQPHWRAWMGAVVPPRRRGAFFAARTRLTMGASLTVFFLGGGILSLCDSAGMAWLGFSLLFSIAAMGRWVSAWLLWQMHDPEPRTVRTPGVFVRTLKNFREAWKDATFRQYSLFVAGMQAMVAISAPFFAVYMLEGLHFSYLEFVLASVASVITQFVTLRFWGRFSDLYGNRLVMLITSSLIPSLPLLWLFSDNYGYILAIQAFSGFAWSGFTLSTANYLYDIRPFRSDFATYAAVQSALSAALVFVGAMVGGFIASHAADFLSFTGWELASPIFVVFLVSTFLRTLVTLWFIPRAVEPKVRPRPDLLRLVFRIRGFNAISGVALDFLTVVKRRKD</sequence>
<dbReference type="InterPro" id="IPR011701">
    <property type="entry name" value="MFS"/>
</dbReference>
<dbReference type="EMBL" id="CP000507">
    <property type="protein sequence ID" value="ABL98482.1"/>
    <property type="molecule type" value="Genomic_DNA"/>
</dbReference>
<feature type="transmembrane region" description="Helical" evidence="4">
    <location>
        <begin position="425"/>
        <end position="448"/>
    </location>
</feature>
<feature type="transmembrane region" description="Helical" evidence="4">
    <location>
        <begin position="177"/>
        <end position="201"/>
    </location>
</feature>
<feature type="transmembrane region" description="Helical" evidence="4">
    <location>
        <begin position="207"/>
        <end position="231"/>
    </location>
</feature>
<proteinExistence type="predicted"/>
<gene>
    <name evidence="6" type="ordered locus">Sama_0271</name>
</gene>
<feature type="transmembrane region" description="Helical" evidence="4">
    <location>
        <begin position="388"/>
        <end position="413"/>
    </location>
</feature>
<dbReference type="PANTHER" id="PTHR23526">
    <property type="entry name" value="INTEGRAL MEMBRANE TRANSPORT PROTEIN-RELATED"/>
    <property type="match status" value="1"/>
</dbReference>
<keyword evidence="7" id="KW-1185">Reference proteome</keyword>
<dbReference type="InterPro" id="IPR036259">
    <property type="entry name" value="MFS_trans_sf"/>
</dbReference>
<dbReference type="SUPFAM" id="SSF103473">
    <property type="entry name" value="MFS general substrate transporter"/>
    <property type="match status" value="1"/>
</dbReference>
<feature type="transmembrane region" description="Helical" evidence="4">
    <location>
        <begin position="328"/>
        <end position="346"/>
    </location>
</feature>
<evidence type="ECO:0000313" key="7">
    <source>
        <dbReference type="Proteomes" id="UP000009175"/>
    </source>
</evidence>
<evidence type="ECO:0000256" key="1">
    <source>
        <dbReference type="ARBA" id="ARBA00022692"/>
    </source>
</evidence>
<dbReference type="Gene3D" id="1.20.1250.20">
    <property type="entry name" value="MFS general substrate transporter like domains"/>
    <property type="match status" value="2"/>
</dbReference>
<organism evidence="6 7">
    <name type="scientific">Shewanella amazonensis (strain ATCC BAA-1098 / SB2B)</name>
    <dbReference type="NCBI Taxonomy" id="326297"/>
    <lineage>
        <taxon>Bacteria</taxon>
        <taxon>Pseudomonadati</taxon>
        <taxon>Pseudomonadota</taxon>
        <taxon>Gammaproteobacteria</taxon>
        <taxon>Alteromonadales</taxon>
        <taxon>Shewanellaceae</taxon>
        <taxon>Shewanella</taxon>
    </lineage>
</organism>
<dbReference type="eggNOG" id="COG2807">
    <property type="taxonomic scope" value="Bacteria"/>
</dbReference>
<evidence type="ECO:0000313" key="6">
    <source>
        <dbReference type="EMBL" id="ABL98482.1"/>
    </source>
</evidence>
<dbReference type="GO" id="GO:0022857">
    <property type="term" value="F:transmembrane transporter activity"/>
    <property type="evidence" value="ECO:0007669"/>
    <property type="project" value="InterPro"/>
</dbReference>
<keyword evidence="3 4" id="KW-0472">Membrane</keyword>
<reference evidence="6 7" key="1">
    <citation type="submission" date="2006-12" db="EMBL/GenBank/DDBJ databases">
        <title>Complete sequence of Shewanella amazonensis SB2B.</title>
        <authorList>
            <consortium name="US DOE Joint Genome Institute"/>
            <person name="Copeland A."/>
            <person name="Lucas S."/>
            <person name="Lapidus A."/>
            <person name="Barry K."/>
            <person name="Detter J.C."/>
            <person name="Glavina del Rio T."/>
            <person name="Hammon N."/>
            <person name="Israni S."/>
            <person name="Dalin E."/>
            <person name="Tice H."/>
            <person name="Pitluck S."/>
            <person name="Munk A.C."/>
            <person name="Brettin T."/>
            <person name="Bruce D."/>
            <person name="Han C."/>
            <person name="Tapia R."/>
            <person name="Gilna P."/>
            <person name="Schmutz J."/>
            <person name="Larimer F."/>
            <person name="Land M."/>
            <person name="Hauser L."/>
            <person name="Kyrpides N."/>
            <person name="Mikhailova N."/>
            <person name="Fredrickson J."/>
            <person name="Richardson P."/>
        </authorList>
    </citation>
    <scope>NUCLEOTIDE SEQUENCE [LARGE SCALE GENOMIC DNA]</scope>
    <source>
        <strain evidence="7">ATCC BAA-1098 / SB2B</strain>
    </source>
</reference>
<feature type="domain" description="Major facilitator superfamily (MFS) profile" evidence="5">
    <location>
        <begin position="260"/>
        <end position="491"/>
    </location>
</feature>
<protein>
    <submittedName>
        <fullName evidence="6">Conserved hypothetical permeases of the major facilitator superfamily</fullName>
    </submittedName>
</protein>
<feature type="transmembrane region" description="Helical" evidence="4">
    <location>
        <begin position="352"/>
        <end position="376"/>
    </location>
</feature>
<keyword evidence="1 4" id="KW-0812">Transmembrane</keyword>
<keyword evidence="2 4" id="KW-1133">Transmembrane helix</keyword>
<dbReference type="InterPro" id="IPR020846">
    <property type="entry name" value="MFS_dom"/>
</dbReference>
<dbReference type="CDD" id="cd06174">
    <property type="entry name" value="MFS"/>
    <property type="match status" value="1"/>
</dbReference>
<accession>A1S276</accession>
<evidence type="ECO:0000256" key="3">
    <source>
        <dbReference type="ARBA" id="ARBA00023136"/>
    </source>
</evidence>
<dbReference type="AlphaFoldDB" id="A1S276"/>
<dbReference type="KEGG" id="saz:Sama_0271"/>
<evidence type="ECO:0000256" key="4">
    <source>
        <dbReference type="SAM" id="Phobius"/>
    </source>
</evidence>
<feature type="transmembrane region" description="Helical" evidence="4">
    <location>
        <begin position="112"/>
        <end position="133"/>
    </location>
</feature>
<dbReference type="HOGENOM" id="CLU_025379_0_1_6"/>
<dbReference type="Pfam" id="PF07690">
    <property type="entry name" value="MFS_1"/>
    <property type="match status" value="1"/>
</dbReference>
<name>A1S276_SHEAM</name>
<dbReference type="Proteomes" id="UP000009175">
    <property type="component" value="Chromosome"/>
</dbReference>
<dbReference type="PANTHER" id="PTHR23526:SF2">
    <property type="entry name" value="MAJOR FACILITATOR SUPERFAMILY (MFS) PROFILE DOMAIN-CONTAINING PROTEIN"/>
    <property type="match status" value="1"/>
</dbReference>
<feature type="transmembrane region" description="Helical" evidence="4">
    <location>
        <begin position="295"/>
        <end position="316"/>
    </location>
</feature>
<feature type="transmembrane region" description="Helical" evidence="4">
    <location>
        <begin position="268"/>
        <end position="289"/>
    </location>
</feature>
<evidence type="ECO:0000259" key="5">
    <source>
        <dbReference type="PROSITE" id="PS50850"/>
    </source>
</evidence>
<dbReference type="InterPro" id="IPR052528">
    <property type="entry name" value="Sugar_transport-like"/>
</dbReference>
<dbReference type="STRING" id="326297.Sama_0271"/>
<dbReference type="PROSITE" id="PS50850">
    <property type="entry name" value="MFS"/>
    <property type="match status" value="1"/>
</dbReference>